<name>A0A916NLN2_9BACT</name>
<evidence type="ECO:0000313" key="3">
    <source>
        <dbReference type="Proteomes" id="UP000680038"/>
    </source>
</evidence>
<dbReference type="EMBL" id="CAJRAF010000002">
    <property type="protein sequence ID" value="CAG5001913.1"/>
    <property type="molecule type" value="Genomic_DNA"/>
</dbReference>
<comment type="caution">
    <text evidence="2">The sequence shown here is derived from an EMBL/GenBank/DDBJ whole genome shotgun (WGS) entry which is preliminary data.</text>
</comment>
<reference evidence="2" key="1">
    <citation type="submission" date="2021-04" db="EMBL/GenBank/DDBJ databases">
        <authorList>
            <person name="Rodrigo-Torres L."/>
            <person name="Arahal R. D."/>
            <person name="Lucena T."/>
        </authorList>
    </citation>
    <scope>NUCLEOTIDE SEQUENCE</scope>
    <source>
        <strain evidence="2">CECT 9275</strain>
    </source>
</reference>
<organism evidence="2 3">
    <name type="scientific">Dyadobacter helix</name>
    <dbReference type="NCBI Taxonomy" id="2822344"/>
    <lineage>
        <taxon>Bacteria</taxon>
        <taxon>Pseudomonadati</taxon>
        <taxon>Bacteroidota</taxon>
        <taxon>Cytophagia</taxon>
        <taxon>Cytophagales</taxon>
        <taxon>Spirosomataceae</taxon>
        <taxon>Dyadobacter</taxon>
    </lineage>
</organism>
<sequence>MSQKKQTMLVIQHTSSTHKQDISEAEFNKLRPEIKSKYKILERSEVKTPAEISPIDN</sequence>
<evidence type="ECO:0000256" key="1">
    <source>
        <dbReference type="SAM" id="MobiDB-lite"/>
    </source>
</evidence>
<dbReference type="AlphaFoldDB" id="A0A916NLN2"/>
<evidence type="ECO:0000313" key="2">
    <source>
        <dbReference type="EMBL" id="CAG5001913.1"/>
    </source>
</evidence>
<keyword evidence="3" id="KW-1185">Reference proteome</keyword>
<dbReference type="Proteomes" id="UP000680038">
    <property type="component" value="Unassembled WGS sequence"/>
</dbReference>
<feature type="region of interest" description="Disordered" evidence="1">
    <location>
        <begin position="1"/>
        <end position="21"/>
    </location>
</feature>
<gene>
    <name evidence="2" type="ORF">DYBT9275_02766</name>
</gene>
<protein>
    <submittedName>
        <fullName evidence="2">Uncharacterized protein</fullName>
    </submittedName>
</protein>
<accession>A0A916NLN2</accession>
<proteinExistence type="predicted"/>